<sequence length="234" mass="25775">MRTRGPGANNVLIVFDCDGVLVDSERLLQRVDMEMLGELGWPITVEEIYREHLGHTVADMVANVERHLGKPLPDGFLNRRDEHFAALLHSELHAVPGVVAALDRLDELGYASCVASSGSHEKMRMTLGRVGMFERFAGRIFSAQDVSRGKPWPELFLHAGQRMSFPPHRCIVVEDSPAGITAARRARMRSIGYVAQTPADMLTEADTTIDDMSRLVEAITELLAHSATGSDCTP</sequence>
<dbReference type="PANTHER" id="PTHR46193">
    <property type="entry name" value="6-PHOSPHOGLUCONATE PHOSPHATASE"/>
    <property type="match status" value="1"/>
</dbReference>
<evidence type="ECO:0000256" key="3">
    <source>
        <dbReference type="ARBA" id="ARBA00022723"/>
    </source>
</evidence>
<evidence type="ECO:0000256" key="1">
    <source>
        <dbReference type="ARBA" id="ARBA00001946"/>
    </source>
</evidence>
<dbReference type="CDD" id="cd07526">
    <property type="entry name" value="HAD_BPGM_like"/>
    <property type="match status" value="1"/>
</dbReference>
<name>A0A387BEA8_9MICO</name>
<organism evidence="5 6">
    <name type="scientific">Gryllotalpicola protaetiae</name>
    <dbReference type="NCBI Taxonomy" id="2419771"/>
    <lineage>
        <taxon>Bacteria</taxon>
        <taxon>Bacillati</taxon>
        <taxon>Actinomycetota</taxon>
        <taxon>Actinomycetes</taxon>
        <taxon>Micrococcales</taxon>
        <taxon>Microbacteriaceae</taxon>
        <taxon>Gryllotalpicola</taxon>
    </lineage>
</organism>
<proteinExistence type="inferred from homology"/>
<keyword evidence="6" id="KW-1185">Reference proteome</keyword>
<accession>A0A387BEA8</accession>
<reference evidence="5 6" key="1">
    <citation type="submission" date="2018-09" db="EMBL/GenBank/DDBJ databases">
        <title>Genome sequencing of strain 2DFW10M-5.</title>
        <authorList>
            <person name="Heo J."/>
            <person name="Kim S.-J."/>
            <person name="Kwon S.-W."/>
        </authorList>
    </citation>
    <scope>NUCLEOTIDE SEQUENCE [LARGE SCALE GENOMIC DNA]</scope>
    <source>
        <strain evidence="5 6">2DFW10M-5</strain>
    </source>
</reference>
<dbReference type="InterPro" id="IPR006439">
    <property type="entry name" value="HAD-SF_hydro_IA"/>
</dbReference>
<comment type="cofactor">
    <cofactor evidence="1">
        <name>Mg(2+)</name>
        <dbReference type="ChEBI" id="CHEBI:18420"/>
    </cofactor>
</comment>
<dbReference type="Proteomes" id="UP000275069">
    <property type="component" value="Chromosome"/>
</dbReference>
<dbReference type="InterPro" id="IPR023214">
    <property type="entry name" value="HAD_sf"/>
</dbReference>
<dbReference type="Gene3D" id="3.40.50.1000">
    <property type="entry name" value="HAD superfamily/HAD-like"/>
    <property type="match status" value="1"/>
</dbReference>
<evidence type="ECO:0000256" key="2">
    <source>
        <dbReference type="ARBA" id="ARBA00006171"/>
    </source>
</evidence>
<evidence type="ECO:0000313" key="6">
    <source>
        <dbReference type="Proteomes" id="UP000275069"/>
    </source>
</evidence>
<evidence type="ECO:0000256" key="4">
    <source>
        <dbReference type="ARBA" id="ARBA00022842"/>
    </source>
</evidence>
<dbReference type="InterPro" id="IPR041492">
    <property type="entry name" value="HAD_2"/>
</dbReference>
<dbReference type="InterPro" id="IPR036412">
    <property type="entry name" value="HAD-like_sf"/>
</dbReference>
<dbReference type="GO" id="GO:0003824">
    <property type="term" value="F:catalytic activity"/>
    <property type="evidence" value="ECO:0007669"/>
    <property type="project" value="UniProtKB-ARBA"/>
</dbReference>
<dbReference type="OrthoDB" id="9812856at2"/>
<keyword evidence="3" id="KW-0479">Metal-binding</keyword>
<dbReference type="KEGG" id="gry:D7I44_01330"/>
<dbReference type="PANTHER" id="PTHR46193:SF10">
    <property type="entry name" value="6-PHOSPHOGLUCONATE PHOSPHATASE"/>
    <property type="match status" value="1"/>
</dbReference>
<dbReference type="SUPFAM" id="SSF56784">
    <property type="entry name" value="HAD-like"/>
    <property type="match status" value="1"/>
</dbReference>
<evidence type="ECO:0000313" key="5">
    <source>
        <dbReference type="EMBL" id="AYG02305.1"/>
    </source>
</evidence>
<dbReference type="Pfam" id="PF13419">
    <property type="entry name" value="HAD_2"/>
    <property type="match status" value="1"/>
</dbReference>
<protein>
    <submittedName>
        <fullName evidence="5">HAD family phosphatase</fullName>
    </submittedName>
</protein>
<dbReference type="InterPro" id="IPR023198">
    <property type="entry name" value="PGP-like_dom2"/>
</dbReference>
<dbReference type="InterPro" id="IPR051600">
    <property type="entry name" value="Beta-PGM-like"/>
</dbReference>
<comment type="similarity">
    <text evidence="2">Belongs to the HAD-like hydrolase superfamily. CbbY/CbbZ/Gph/YieH family.</text>
</comment>
<dbReference type="NCBIfam" id="TIGR01509">
    <property type="entry name" value="HAD-SF-IA-v3"/>
    <property type="match status" value="1"/>
</dbReference>
<dbReference type="SFLD" id="SFLDG01135">
    <property type="entry name" value="C1.5.6:_HAD__Beta-PGM__Phospha"/>
    <property type="match status" value="1"/>
</dbReference>
<gene>
    <name evidence="5" type="ORF">D7I44_01330</name>
</gene>
<dbReference type="SFLD" id="SFLDS00003">
    <property type="entry name" value="Haloacid_Dehalogenase"/>
    <property type="match status" value="1"/>
</dbReference>
<keyword evidence="4" id="KW-0460">Magnesium</keyword>
<dbReference type="GO" id="GO:0046872">
    <property type="term" value="F:metal ion binding"/>
    <property type="evidence" value="ECO:0007669"/>
    <property type="project" value="UniProtKB-KW"/>
</dbReference>
<dbReference type="EMBL" id="CP032624">
    <property type="protein sequence ID" value="AYG02305.1"/>
    <property type="molecule type" value="Genomic_DNA"/>
</dbReference>
<dbReference type="Gene3D" id="1.10.150.240">
    <property type="entry name" value="Putative phosphatase, domain 2"/>
    <property type="match status" value="1"/>
</dbReference>
<dbReference type="SFLD" id="SFLDG01129">
    <property type="entry name" value="C1.5:_HAD__Beta-PGM__Phosphata"/>
    <property type="match status" value="1"/>
</dbReference>
<dbReference type="AlphaFoldDB" id="A0A387BEA8"/>